<dbReference type="InterPro" id="IPR005181">
    <property type="entry name" value="SASA"/>
</dbReference>
<evidence type="ECO:0000313" key="4">
    <source>
        <dbReference type="Proteomes" id="UP001519887"/>
    </source>
</evidence>
<reference evidence="3 4" key="1">
    <citation type="submission" date="2021-07" db="EMBL/GenBank/DDBJ databases">
        <title>Paenibacillus radiodurans sp. nov., isolated from the southeastern edge of Tengger Desert.</title>
        <authorList>
            <person name="Zhang G."/>
        </authorList>
    </citation>
    <scope>NUCLEOTIDE SEQUENCE [LARGE SCALE GENOMIC DNA]</scope>
    <source>
        <strain evidence="3 4">CCM 7311</strain>
    </source>
</reference>
<feature type="domain" description="Sialate O-acetylesterase" evidence="2">
    <location>
        <begin position="59"/>
        <end position="206"/>
    </location>
</feature>
<proteinExistence type="predicted"/>
<keyword evidence="1" id="KW-0378">Hydrolase</keyword>
<dbReference type="Pfam" id="PF03629">
    <property type="entry name" value="SASA"/>
    <property type="match status" value="1"/>
</dbReference>
<feature type="non-terminal residue" evidence="3">
    <location>
        <position position="207"/>
    </location>
</feature>
<comment type="caution">
    <text evidence="3">The sequence shown here is derived from an EMBL/GenBank/DDBJ whole genome shotgun (WGS) entry which is preliminary data.</text>
</comment>
<protein>
    <submittedName>
        <fullName evidence="3">Sialate O-acetylesterase</fullName>
    </submittedName>
</protein>
<evidence type="ECO:0000313" key="3">
    <source>
        <dbReference type="EMBL" id="MBW7461290.1"/>
    </source>
</evidence>
<evidence type="ECO:0000259" key="2">
    <source>
        <dbReference type="Pfam" id="PF03629"/>
    </source>
</evidence>
<accession>A0ABS7CK26</accession>
<dbReference type="SUPFAM" id="SSF52266">
    <property type="entry name" value="SGNH hydrolase"/>
    <property type="match status" value="1"/>
</dbReference>
<dbReference type="Gene3D" id="3.40.50.1110">
    <property type="entry name" value="SGNH hydrolase"/>
    <property type="match status" value="1"/>
</dbReference>
<keyword evidence="4" id="KW-1185">Reference proteome</keyword>
<dbReference type="InterPro" id="IPR036514">
    <property type="entry name" value="SGNH_hydro_sf"/>
</dbReference>
<dbReference type="Proteomes" id="UP001519887">
    <property type="component" value="Unassembled WGS sequence"/>
</dbReference>
<organism evidence="3 4">
    <name type="scientific">Paenibacillus sepulcri</name>
    <dbReference type="NCBI Taxonomy" id="359917"/>
    <lineage>
        <taxon>Bacteria</taxon>
        <taxon>Bacillati</taxon>
        <taxon>Bacillota</taxon>
        <taxon>Bacilli</taxon>
        <taxon>Bacillales</taxon>
        <taxon>Paenibacillaceae</taxon>
        <taxon>Paenibacillus</taxon>
    </lineage>
</organism>
<gene>
    <name evidence="3" type="ORF">K0U00_45260</name>
</gene>
<dbReference type="EMBL" id="JAHZIK010002828">
    <property type="protein sequence ID" value="MBW7461290.1"/>
    <property type="molecule type" value="Genomic_DNA"/>
</dbReference>
<evidence type="ECO:0000256" key="1">
    <source>
        <dbReference type="ARBA" id="ARBA00022801"/>
    </source>
</evidence>
<sequence>MEGRISAGPWRSLGSASQPEFSAALERVPAGEHEIYVRIVSPETGELLVEGDIGPVYVGDLWVLAGQSNMEGCGRLIHVEEPQPGVSCFYMGDRWDLAVEPLCWLLESPDPVHWTPLPEGMGVSEEKRKEYIRMARRDRVHGSGLGLPFGKMMLRHTGVPVGLLMVAHGGTSMSQWDAALAGEGGRSLYGAMLRVIREAGGKVRGCL</sequence>
<name>A0ABS7CK26_9BACL</name>